<dbReference type="RefSeq" id="WP_157799210.1">
    <property type="nucleotide sequence ID" value="NZ_PGFJ01000002.1"/>
</dbReference>
<organism evidence="2 3">
    <name type="scientific">Mucilaginibacter auburnensis</name>
    <dbReference type="NCBI Taxonomy" id="1457233"/>
    <lineage>
        <taxon>Bacteria</taxon>
        <taxon>Pseudomonadati</taxon>
        <taxon>Bacteroidota</taxon>
        <taxon>Sphingobacteriia</taxon>
        <taxon>Sphingobacteriales</taxon>
        <taxon>Sphingobacteriaceae</taxon>
        <taxon>Mucilaginibacter</taxon>
    </lineage>
</organism>
<name>A0A2H9VPU4_9SPHI</name>
<dbReference type="Proteomes" id="UP000242687">
    <property type="component" value="Unassembled WGS sequence"/>
</dbReference>
<gene>
    <name evidence="2" type="ORF">CLV57_3507</name>
</gene>
<keyword evidence="3" id="KW-1185">Reference proteome</keyword>
<comment type="caution">
    <text evidence="2">The sequence shown here is derived from an EMBL/GenBank/DDBJ whole genome shotgun (WGS) entry which is preliminary data.</text>
</comment>
<feature type="signal peptide" evidence="1">
    <location>
        <begin position="1"/>
        <end position="20"/>
    </location>
</feature>
<evidence type="ECO:0000313" key="3">
    <source>
        <dbReference type="Proteomes" id="UP000242687"/>
    </source>
</evidence>
<proteinExistence type="predicted"/>
<keyword evidence="1" id="KW-0732">Signal</keyword>
<dbReference type="AlphaFoldDB" id="A0A2H9VPU4"/>
<protein>
    <submittedName>
        <fullName evidence="2">Uncharacterized protein</fullName>
    </submittedName>
</protein>
<feature type="chain" id="PRO_5014154063" evidence="1">
    <location>
        <begin position="21"/>
        <end position="59"/>
    </location>
</feature>
<evidence type="ECO:0000313" key="2">
    <source>
        <dbReference type="EMBL" id="PJJ80357.1"/>
    </source>
</evidence>
<reference evidence="2 3" key="1">
    <citation type="submission" date="2017-11" db="EMBL/GenBank/DDBJ databases">
        <title>Genomic Encyclopedia of Archaeal and Bacterial Type Strains, Phase II (KMG-II): From Individual Species to Whole Genera.</title>
        <authorList>
            <person name="Goeker M."/>
        </authorList>
    </citation>
    <scope>NUCLEOTIDE SEQUENCE [LARGE SCALE GENOMIC DNA]</scope>
    <source>
        <strain evidence="2 3">DSM 28175</strain>
    </source>
</reference>
<sequence length="59" mass="5972">MKKLILGAAMALFAFTTVLADGKVPAKKAVKKATCTACSKAKCSSKATCSNATSACVCK</sequence>
<evidence type="ECO:0000256" key="1">
    <source>
        <dbReference type="SAM" id="SignalP"/>
    </source>
</evidence>
<dbReference type="EMBL" id="PGFJ01000002">
    <property type="protein sequence ID" value="PJJ80357.1"/>
    <property type="molecule type" value="Genomic_DNA"/>
</dbReference>
<accession>A0A2H9VPU4</accession>